<evidence type="ECO:0000313" key="3">
    <source>
        <dbReference type="Proteomes" id="UP000788419"/>
    </source>
</evidence>
<gene>
    <name evidence="2" type="ORF">CSC65_00815</name>
</gene>
<feature type="chain" id="PRO_5045042902" description="Outer membrane protein beta-barrel domain-containing protein" evidence="1">
    <location>
        <begin position="20"/>
        <end position="259"/>
    </location>
</feature>
<dbReference type="Proteomes" id="UP000788419">
    <property type="component" value="Unassembled WGS sequence"/>
</dbReference>
<evidence type="ECO:0000256" key="1">
    <source>
        <dbReference type="SAM" id="SignalP"/>
    </source>
</evidence>
<keyword evidence="1" id="KW-0732">Signal</keyword>
<feature type="signal peptide" evidence="1">
    <location>
        <begin position="1"/>
        <end position="19"/>
    </location>
</feature>
<proteinExistence type="predicted"/>
<organism evidence="2 3">
    <name type="scientific">Pseudoxanthomonas daejeonensis</name>
    <dbReference type="NCBI Taxonomy" id="266062"/>
    <lineage>
        <taxon>Bacteria</taxon>
        <taxon>Pseudomonadati</taxon>
        <taxon>Pseudomonadota</taxon>
        <taxon>Gammaproteobacteria</taxon>
        <taxon>Lysobacterales</taxon>
        <taxon>Lysobacteraceae</taxon>
        <taxon>Pseudoxanthomonas</taxon>
    </lineage>
</organism>
<protein>
    <recommendedName>
        <fullName evidence="4">Outer membrane protein beta-barrel domain-containing protein</fullName>
    </recommendedName>
</protein>
<evidence type="ECO:0000313" key="2">
    <source>
        <dbReference type="EMBL" id="KAF1697444.1"/>
    </source>
</evidence>
<sequence length="259" mass="26890">MNRLLLSAALCTLAGPALAGPAEGRFSMSLLGGIDTPVSGDVHTGAISDIPDLGPLNPALAGVGAQLRIESRGHDRVYGAASSYGLEFAYGFDDRSEIFGQLRQANAGAGRVRVGGAYVPALATELSVFGTFSRYEAYTAEVGYRRYFGESGWARPFLAGRIGGTETDAIRATFEIPDANIVIPDAPFFDKDWALSAGLEAGVIIPVGGRFSMTVSGGVQYVGDLSGDDSAIGGLGLASINDTGSRVSVPVSISGRWDF</sequence>
<comment type="caution">
    <text evidence="2">The sequence shown here is derived from an EMBL/GenBank/DDBJ whole genome shotgun (WGS) entry which is preliminary data.</text>
</comment>
<reference evidence="2 3" key="1">
    <citation type="submission" date="2017-10" db="EMBL/GenBank/DDBJ databases">
        <title>Whole genome sequencing of members of genus Pseudoxanthomonas.</title>
        <authorList>
            <person name="Kumar S."/>
            <person name="Bansal K."/>
            <person name="Kaur A."/>
            <person name="Patil P."/>
            <person name="Sharma S."/>
            <person name="Patil P.B."/>
        </authorList>
    </citation>
    <scope>NUCLEOTIDE SEQUENCE [LARGE SCALE GENOMIC DNA]</scope>
    <source>
        <strain evidence="2 3">DSM 17801</strain>
    </source>
</reference>
<accession>A0ABQ6ZBH5</accession>
<name>A0ABQ6ZBH5_9GAMM</name>
<evidence type="ECO:0008006" key="4">
    <source>
        <dbReference type="Google" id="ProtNLM"/>
    </source>
</evidence>
<dbReference type="RefSeq" id="WP_162408067.1">
    <property type="nucleotide sequence ID" value="NZ_PDWN01000001.1"/>
</dbReference>
<dbReference type="EMBL" id="PDWN01000001">
    <property type="protein sequence ID" value="KAF1697444.1"/>
    <property type="molecule type" value="Genomic_DNA"/>
</dbReference>
<keyword evidence="3" id="KW-1185">Reference proteome</keyword>